<dbReference type="Gene3D" id="3.40.50.11290">
    <property type="match status" value="1"/>
</dbReference>
<dbReference type="Pfam" id="PF14403">
    <property type="entry name" value="CP_ATPgrasp_2"/>
    <property type="match status" value="1"/>
</dbReference>
<dbReference type="PANTHER" id="PTHR34595">
    <property type="entry name" value="BLR5612 PROTEIN"/>
    <property type="match status" value="1"/>
</dbReference>
<dbReference type="EMBL" id="CADCVF010000040">
    <property type="protein sequence ID" value="CAA9458026.1"/>
    <property type="molecule type" value="Genomic_DNA"/>
</dbReference>
<dbReference type="Gene3D" id="3.30.1490.270">
    <property type="match status" value="1"/>
</dbReference>
<feature type="domain" description="Circularly permuted ATP-grasp type 2" evidence="1">
    <location>
        <begin position="77"/>
        <end position="448"/>
    </location>
</feature>
<dbReference type="InterPro" id="IPR051680">
    <property type="entry name" value="ATP-dep_Glu-Cys_Ligase-2"/>
</dbReference>
<evidence type="ECO:0000259" key="1">
    <source>
        <dbReference type="Pfam" id="PF14403"/>
    </source>
</evidence>
<reference evidence="2" key="1">
    <citation type="submission" date="2020-02" db="EMBL/GenBank/DDBJ databases">
        <authorList>
            <person name="Meier V. D."/>
        </authorList>
    </citation>
    <scope>NUCLEOTIDE SEQUENCE</scope>
    <source>
        <strain evidence="2">AVDCRST_MAG58</strain>
    </source>
</reference>
<dbReference type="PIRSF" id="PIRSF005522">
    <property type="entry name" value="UCP005522"/>
    <property type="match status" value="1"/>
</dbReference>
<dbReference type="InterPro" id="IPR016450">
    <property type="entry name" value="UCP005522"/>
</dbReference>
<evidence type="ECO:0000313" key="2">
    <source>
        <dbReference type="EMBL" id="CAA9458026.1"/>
    </source>
</evidence>
<sequence length="476" mass="53258">MADGSIRFERGLSSPNEVFGPDGEPFSHYSPVLEEMGRMGSGEWRRRTDRAHGWLLEKQRDLGIVPDDEIHPTDYVPRILPAADWAVLERGLAQRMFAINEWLKRLEAGKDEVVPEEVVESSALFDVAIPTRFGDVPNRQMGFDIVAVERSGRTGGWKYLVIEDNAKMPVGIEPINILRSRTAEVMPDSYAALRVRPLDRLMETFGAVVRAASPDPDPTVAILSTGPHDQYYLDHKVFASELGAILAERHEVEVDHDGRLVHKTSGRRIDIIYERIEDGRIYDDIKGLIESQARGLVDAVFAPNLGIADDKGVYPFIPKMIRTYLGEEPVLDNVETYSFAVEQDRRYVFDHFDELVVKSRSGWGGKDVLIAPEESGENIEEFRRQVEENPVEYVAQEMIDFSTHVLCETDETENGFVLRDAHADYRIHALAPDAQTIEVVPGAMTRVAAPGSKLVNISSGGKMKDTWVLTSALGEG</sequence>
<protein>
    <recommendedName>
        <fullName evidence="1">Circularly permuted ATP-grasp type 2 domain-containing protein</fullName>
    </recommendedName>
</protein>
<name>A0A6J4R7R4_9ACTN</name>
<dbReference type="SUPFAM" id="SSF56059">
    <property type="entry name" value="Glutathione synthetase ATP-binding domain-like"/>
    <property type="match status" value="1"/>
</dbReference>
<gene>
    <name evidence="2" type="ORF">AVDCRST_MAG58-1816</name>
</gene>
<accession>A0A6J4R7R4</accession>
<dbReference type="InterPro" id="IPR025841">
    <property type="entry name" value="CP_ATPgrasp_2"/>
</dbReference>
<organism evidence="2">
    <name type="scientific">uncultured Rubrobacteraceae bacterium</name>
    <dbReference type="NCBI Taxonomy" id="349277"/>
    <lineage>
        <taxon>Bacteria</taxon>
        <taxon>Bacillati</taxon>
        <taxon>Actinomycetota</taxon>
        <taxon>Rubrobacteria</taxon>
        <taxon>Rubrobacterales</taxon>
        <taxon>Rubrobacteraceae</taxon>
        <taxon>environmental samples</taxon>
    </lineage>
</organism>
<proteinExistence type="predicted"/>
<dbReference type="AlphaFoldDB" id="A0A6J4R7R4"/>
<dbReference type="PANTHER" id="PTHR34595:SF7">
    <property type="entry name" value="SLL1039 PROTEIN"/>
    <property type="match status" value="1"/>
</dbReference>